<dbReference type="EMBL" id="SHBH01000016">
    <property type="protein sequence ID" value="RZO26220.1"/>
    <property type="molecule type" value="Genomic_DNA"/>
</dbReference>
<reference evidence="1 2" key="1">
    <citation type="submission" date="2019-02" db="EMBL/GenBank/DDBJ databases">
        <title>Prokaryotic population dynamics and viral predation in marine succession experiment using metagenomics: the confinement effect.</title>
        <authorList>
            <person name="Haro-Moreno J.M."/>
            <person name="Rodriguez-Valera F."/>
            <person name="Lopez-Perez M."/>
        </authorList>
    </citation>
    <scope>NUCLEOTIDE SEQUENCE [LARGE SCALE GENOMIC DNA]</scope>
    <source>
        <strain evidence="1">MED-G162</strain>
    </source>
</reference>
<protein>
    <submittedName>
        <fullName evidence="1">Uncharacterized protein</fullName>
    </submittedName>
</protein>
<dbReference type="PROSITE" id="PS51257">
    <property type="entry name" value="PROKAR_LIPOPROTEIN"/>
    <property type="match status" value="1"/>
</dbReference>
<accession>A0A520MYA9</accession>
<evidence type="ECO:0000313" key="2">
    <source>
        <dbReference type="Proteomes" id="UP000319384"/>
    </source>
</evidence>
<gene>
    <name evidence="1" type="ORF">EVA95_02440</name>
</gene>
<evidence type="ECO:0000313" key="1">
    <source>
        <dbReference type="EMBL" id="RZO26220.1"/>
    </source>
</evidence>
<dbReference type="AlphaFoldDB" id="A0A520MYA9"/>
<name>A0A520MYA9_9GAMM</name>
<dbReference type="Proteomes" id="UP000319384">
    <property type="component" value="Unassembled WGS sequence"/>
</dbReference>
<comment type="caution">
    <text evidence="1">The sequence shown here is derived from an EMBL/GenBank/DDBJ whole genome shotgun (WGS) entry which is preliminary data.</text>
</comment>
<organism evidence="1 2">
    <name type="scientific">SAR86 cluster bacterium</name>
    <dbReference type="NCBI Taxonomy" id="2030880"/>
    <lineage>
        <taxon>Bacteria</taxon>
        <taxon>Pseudomonadati</taxon>
        <taxon>Pseudomonadota</taxon>
        <taxon>Gammaproteobacteria</taxon>
        <taxon>SAR86 cluster</taxon>
    </lineage>
</organism>
<sequence length="153" mass="16067">MNKKYITLLTGIFIVSSCINTSLQPDVVSRSDVQKQQYVVFGVVSEVTNVTIEGDRELGAGAGLVIGGAIGKDSTDSELGSDIATVVGGLIGSAIGSEVGSAVSKKEGVELLIETNSGNFISIIQEVSKFTFSKGQKVQIIKRNGKSRVIPFE</sequence>
<proteinExistence type="predicted"/>